<evidence type="ECO:0000259" key="3">
    <source>
        <dbReference type="Pfam" id="PF12804"/>
    </source>
</evidence>
<proteinExistence type="predicted"/>
<dbReference type="SUPFAM" id="SSF53448">
    <property type="entry name" value="Nucleotide-diphospho-sugar transferases"/>
    <property type="match status" value="1"/>
</dbReference>
<name>A0A7S8F3C4_9SPHN</name>
<dbReference type="Proteomes" id="UP000594459">
    <property type="component" value="Chromosome"/>
</dbReference>
<dbReference type="EMBL" id="CP064654">
    <property type="protein sequence ID" value="QPC98377.1"/>
    <property type="molecule type" value="Genomic_DNA"/>
</dbReference>
<protein>
    <submittedName>
        <fullName evidence="4">NTP transferase domain-containing protein</fullName>
    </submittedName>
</protein>
<dbReference type="InterPro" id="IPR029044">
    <property type="entry name" value="Nucleotide-diphossugar_trans"/>
</dbReference>
<feature type="domain" description="MobA-like NTP transferase" evidence="3">
    <location>
        <begin position="2"/>
        <end position="143"/>
    </location>
</feature>
<dbReference type="Pfam" id="PF12804">
    <property type="entry name" value="NTP_transf_3"/>
    <property type="match status" value="1"/>
</dbReference>
<sequence>MVLVLAGGDGRRIGGGKPLRKLAGQTLLDHALRMARRWSDGRTIVAGTRHDGGDHDDAVFVEDAGGMGGPLAGLAAGLLGAAQSGAETLLVIPVDAPFLPHDLCDRLRERLDTDASAACALAHSNGRDHPTCSLWQVAEAQAGVESVKAGKNHSLMRLAETVGCVRVEWPTGDEIDPFFNINSAEDLAIAGKMFDQS</sequence>
<gene>
    <name evidence="4" type="ORF">IRL76_11005</name>
</gene>
<dbReference type="AlphaFoldDB" id="A0A7S8F3C4"/>
<evidence type="ECO:0000313" key="4">
    <source>
        <dbReference type="EMBL" id="QPC98377.1"/>
    </source>
</evidence>
<keyword evidence="1 4" id="KW-0808">Transferase</keyword>
<dbReference type="Gene3D" id="3.90.550.10">
    <property type="entry name" value="Spore Coat Polysaccharide Biosynthesis Protein SpsA, Chain A"/>
    <property type="match status" value="1"/>
</dbReference>
<accession>A0A7S8F3C4</accession>
<evidence type="ECO:0000256" key="1">
    <source>
        <dbReference type="ARBA" id="ARBA00022679"/>
    </source>
</evidence>
<dbReference type="KEGG" id="qso:IRL76_11005"/>
<organism evidence="4 5">
    <name type="scientific">Qipengyuania soli</name>
    <dbReference type="NCBI Taxonomy" id="2782568"/>
    <lineage>
        <taxon>Bacteria</taxon>
        <taxon>Pseudomonadati</taxon>
        <taxon>Pseudomonadota</taxon>
        <taxon>Alphaproteobacteria</taxon>
        <taxon>Sphingomonadales</taxon>
        <taxon>Erythrobacteraceae</taxon>
        <taxon>Qipengyuania</taxon>
    </lineage>
</organism>
<keyword evidence="5" id="KW-1185">Reference proteome</keyword>
<dbReference type="RefSeq" id="WP_200981384.1">
    <property type="nucleotide sequence ID" value="NZ_CP064654.1"/>
</dbReference>
<evidence type="ECO:0000256" key="2">
    <source>
        <dbReference type="ARBA" id="ARBA00022842"/>
    </source>
</evidence>
<dbReference type="GO" id="GO:0016779">
    <property type="term" value="F:nucleotidyltransferase activity"/>
    <property type="evidence" value="ECO:0007669"/>
    <property type="project" value="UniProtKB-ARBA"/>
</dbReference>
<dbReference type="PANTHER" id="PTHR19136:SF81">
    <property type="entry name" value="MOLYBDENUM COFACTOR GUANYLYLTRANSFERASE"/>
    <property type="match status" value="1"/>
</dbReference>
<evidence type="ECO:0000313" key="5">
    <source>
        <dbReference type="Proteomes" id="UP000594459"/>
    </source>
</evidence>
<reference evidence="4 5" key="1">
    <citation type="submission" date="2020-11" db="EMBL/GenBank/DDBJ databases">
        <title>The genome sequence of Erythrobacter sp. 6D36.</title>
        <authorList>
            <person name="Liu Y."/>
        </authorList>
    </citation>
    <scope>NUCLEOTIDE SEQUENCE [LARGE SCALE GENOMIC DNA]</scope>
    <source>
        <strain evidence="4 5">6D36</strain>
    </source>
</reference>
<dbReference type="InterPro" id="IPR025877">
    <property type="entry name" value="MobA-like_NTP_Trfase"/>
</dbReference>
<dbReference type="PANTHER" id="PTHR19136">
    <property type="entry name" value="MOLYBDENUM COFACTOR GUANYLYLTRANSFERASE"/>
    <property type="match status" value="1"/>
</dbReference>
<keyword evidence="2" id="KW-0460">Magnesium</keyword>